<reference evidence="2 3" key="2">
    <citation type="journal article" date="2012" name="BMC Genomics">
        <title>The genome of Pelobacter carbinolicus reveals surprising metabolic capabilities and physiological features.</title>
        <authorList>
            <person name="Aklujkar M."/>
            <person name="Haveman S.A."/>
            <person name="Didonato R.Jr."/>
            <person name="Chertkov O."/>
            <person name="Han C.S."/>
            <person name="Land M.L."/>
            <person name="Brown P."/>
            <person name="Lovley D.R."/>
        </authorList>
    </citation>
    <scope>NUCLEOTIDE SEQUENCE [LARGE SCALE GENOMIC DNA]</scope>
    <source>
        <strain evidence="3">DSM 2380 / NBRC 103641 / GraBd1</strain>
    </source>
</reference>
<dbReference type="GO" id="GO:0032259">
    <property type="term" value="P:methylation"/>
    <property type="evidence" value="ECO:0007669"/>
    <property type="project" value="UniProtKB-KW"/>
</dbReference>
<dbReference type="CDD" id="cd02440">
    <property type="entry name" value="AdoMet_MTases"/>
    <property type="match status" value="1"/>
</dbReference>
<dbReference type="SUPFAM" id="SSF53335">
    <property type="entry name" value="S-adenosyl-L-methionine-dependent methyltransferases"/>
    <property type="match status" value="1"/>
</dbReference>
<keyword evidence="2" id="KW-0489">Methyltransferase</keyword>
<sequence>MSKNFKDKVREQFSHSAESYVQSPGFAQGDDLKEAARLLQPTQDDILLDVACGGGHTALFFAPMVRSVVASDLAMQMLKRAQEFISEEGGVENVTFREADAEDLPFPAGAFTLLTCRIAPHHFPDVPRALAEFHRVLRRGGRMAIIDTLLPEDPEIAEFMQTYEQMRDPTHVRSYTKQEWSQMVEAADFILHDIEVVSKTHDFQEWAQRTGMNRDGVQKLNKLFIEASDKIQDFFQVETFAGEVESFTDKKILIYASRPAKKPHVQATKQQES</sequence>
<dbReference type="PANTHER" id="PTHR43591">
    <property type="entry name" value="METHYLTRANSFERASE"/>
    <property type="match status" value="1"/>
</dbReference>
<keyword evidence="3" id="KW-1185">Reference proteome</keyword>
<reference evidence="3" key="1">
    <citation type="submission" date="2005-10" db="EMBL/GenBank/DDBJ databases">
        <title>Complete sequence of Pelobacter carbinolicus DSM 2380.</title>
        <authorList>
            <person name="Copeland A."/>
            <person name="Lucas S."/>
            <person name="Lapidus A."/>
            <person name="Barry K."/>
            <person name="Detter J.C."/>
            <person name="Glavina T."/>
            <person name="Hammon N."/>
            <person name="Israni S."/>
            <person name="Pitluck S."/>
            <person name="Chertkov O."/>
            <person name="Schmutz J."/>
            <person name="Larimer F."/>
            <person name="Land M."/>
            <person name="Kyrpides N."/>
            <person name="Ivanova N."/>
            <person name="Richardson P."/>
        </authorList>
    </citation>
    <scope>NUCLEOTIDE SEQUENCE [LARGE SCALE GENOMIC DNA]</scope>
    <source>
        <strain evidence="3">DSM 2380 / NBRC 103641 / GraBd1</strain>
    </source>
</reference>
<dbReference type="Gene3D" id="3.40.50.150">
    <property type="entry name" value="Vaccinia Virus protein VP39"/>
    <property type="match status" value="1"/>
</dbReference>
<accession>Q3A5P1</accession>
<dbReference type="STRING" id="338963.Pcar_1066"/>
<evidence type="ECO:0000313" key="2">
    <source>
        <dbReference type="EMBL" id="ABA88316.1"/>
    </source>
</evidence>
<dbReference type="KEGG" id="pca:Pcar_1066"/>
<organism evidence="2 3">
    <name type="scientific">Syntrophotalea carbinolica (strain DSM 2380 / NBRC 103641 / GraBd1)</name>
    <name type="common">Pelobacter carbinolicus</name>
    <dbReference type="NCBI Taxonomy" id="338963"/>
    <lineage>
        <taxon>Bacteria</taxon>
        <taxon>Pseudomonadati</taxon>
        <taxon>Thermodesulfobacteriota</taxon>
        <taxon>Desulfuromonadia</taxon>
        <taxon>Desulfuromonadales</taxon>
        <taxon>Syntrophotaleaceae</taxon>
        <taxon>Syntrophotalea</taxon>
    </lineage>
</organism>
<dbReference type="HOGENOM" id="CLU_037990_10_0_7"/>
<dbReference type="eggNOG" id="COG2226">
    <property type="taxonomic scope" value="Bacteria"/>
</dbReference>
<evidence type="ECO:0000313" key="3">
    <source>
        <dbReference type="Proteomes" id="UP000002534"/>
    </source>
</evidence>
<dbReference type="AlphaFoldDB" id="Q3A5P1"/>
<protein>
    <submittedName>
        <fullName evidence="2">SAM-dependent methyltransferase, type 11</fullName>
    </submittedName>
</protein>
<dbReference type="RefSeq" id="WP_011340785.1">
    <property type="nucleotide sequence ID" value="NC_007498.2"/>
</dbReference>
<name>Q3A5P1_SYNC1</name>
<dbReference type="InterPro" id="IPR013216">
    <property type="entry name" value="Methyltransf_11"/>
</dbReference>
<proteinExistence type="predicted"/>
<evidence type="ECO:0000259" key="1">
    <source>
        <dbReference type="Pfam" id="PF08241"/>
    </source>
</evidence>
<dbReference type="Proteomes" id="UP000002534">
    <property type="component" value="Chromosome"/>
</dbReference>
<dbReference type="EMBL" id="CP000142">
    <property type="protein sequence ID" value="ABA88316.1"/>
    <property type="molecule type" value="Genomic_DNA"/>
</dbReference>
<gene>
    <name evidence="2" type="ordered locus">Pcar_1066</name>
</gene>
<dbReference type="InterPro" id="IPR029063">
    <property type="entry name" value="SAM-dependent_MTases_sf"/>
</dbReference>
<dbReference type="OrthoDB" id="9787738at2"/>
<keyword evidence="2" id="KW-0808">Transferase</keyword>
<feature type="domain" description="Methyltransferase type 11" evidence="1">
    <location>
        <begin position="48"/>
        <end position="145"/>
    </location>
</feature>
<dbReference type="Pfam" id="PF08241">
    <property type="entry name" value="Methyltransf_11"/>
    <property type="match status" value="1"/>
</dbReference>
<dbReference type="GO" id="GO:0008757">
    <property type="term" value="F:S-adenosylmethionine-dependent methyltransferase activity"/>
    <property type="evidence" value="ECO:0007669"/>
    <property type="project" value="InterPro"/>
</dbReference>